<dbReference type="EMBL" id="BGPR01007441">
    <property type="protein sequence ID" value="GBN26890.1"/>
    <property type="molecule type" value="Genomic_DNA"/>
</dbReference>
<name>A0A4Y2MKL0_ARAVE</name>
<dbReference type="Proteomes" id="UP000499080">
    <property type="component" value="Unassembled WGS sequence"/>
</dbReference>
<accession>A0A4Y2MKL0</accession>
<sequence>MVPHLSLTHKHIGITKTAAILKRHEKYYDINVVFMTSENLNQRKSNKVFGGECVTNRGNADELKQRSLRSVNITTLTVTKAPEDVRSILMR</sequence>
<comment type="caution">
    <text evidence="1">The sequence shown here is derived from an EMBL/GenBank/DDBJ whole genome shotgun (WGS) entry which is preliminary data.</text>
</comment>
<evidence type="ECO:0000313" key="2">
    <source>
        <dbReference type="Proteomes" id="UP000499080"/>
    </source>
</evidence>
<dbReference type="AlphaFoldDB" id="A0A4Y2MKL0"/>
<protein>
    <submittedName>
        <fullName evidence="1">Uncharacterized protein</fullName>
    </submittedName>
</protein>
<reference evidence="1 2" key="1">
    <citation type="journal article" date="2019" name="Sci. Rep.">
        <title>Orb-weaving spider Araneus ventricosus genome elucidates the spidroin gene catalogue.</title>
        <authorList>
            <person name="Kono N."/>
            <person name="Nakamura H."/>
            <person name="Ohtoshi R."/>
            <person name="Moran D.A.P."/>
            <person name="Shinohara A."/>
            <person name="Yoshida Y."/>
            <person name="Fujiwara M."/>
            <person name="Mori M."/>
            <person name="Tomita M."/>
            <person name="Arakawa K."/>
        </authorList>
    </citation>
    <scope>NUCLEOTIDE SEQUENCE [LARGE SCALE GENOMIC DNA]</scope>
</reference>
<keyword evidence="2" id="KW-1185">Reference proteome</keyword>
<evidence type="ECO:0000313" key="1">
    <source>
        <dbReference type="EMBL" id="GBN26890.1"/>
    </source>
</evidence>
<gene>
    <name evidence="1" type="ORF">AVEN_252775_1</name>
</gene>
<organism evidence="1 2">
    <name type="scientific">Araneus ventricosus</name>
    <name type="common">Orbweaver spider</name>
    <name type="synonym">Epeira ventricosa</name>
    <dbReference type="NCBI Taxonomy" id="182803"/>
    <lineage>
        <taxon>Eukaryota</taxon>
        <taxon>Metazoa</taxon>
        <taxon>Ecdysozoa</taxon>
        <taxon>Arthropoda</taxon>
        <taxon>Chelicerata</taxon>
        <taxon>Arachnida</taxon>
        <taxon>Araneae</taxon>
        <taxon>Araneomorphae</taxon>
        <taxon>Entelegynae</taxon>
        <taxon>Araneoidea</taxon>
        <taxon>Araneidae</taxon>
        <taxon>Araneus</taxon>
    </lineage>
</organism>
<proteinExistence type="predicted"/>